<proteinExistence type="inferred from homology"/>
<protein>
    <recommendedName>
        <fullName evidence="2">site-specific DNA-methyltransferase (adenine-specific)</fullName>
        <ecNumber evidence="2">2.1.1.72</ecNumber>
    </recommendedName>
</protein>
<evidence type="ECO:0000256" key="4">
    <source>
        <dbReference type="ARBA" id="ARBA00022679"/>
    </source>
</evidence>
<keyword evidence="4" id="KW-0808">Transferase</keyword>
<dbReference type="PANTHER" id="PTHR30481">
    <property type="entry name" value="DNA ADENINE METHYLASE"/>
    <property type="match status" value="1"/>
</dbReference>
<dbReference type="Gene3D" id="3.40.50.150">
    <property type="entry name" value="Vaccinia Virus protein VP39"/>
    <property type="match status" value="1"/>
</dbReference>
<comment type="caution">
    <text evidence="7">The sequence shown here is derived from an EMBL/GenBank/DDBJ whole genome shotgun (WGS) entry which is preliminary data.</text>
</comment>
<dbReference type="SUPFAM" id="SSF53335">
    <property type="entry name" value="S-adenosyl-L-methionine-dependent methyltransferases"/>
    <property type="match status" value="1"/>
</dbReference>
<sequence>MESNLFGEREGAGVNPVAPWIGGKRALAKRLVRIIASVEHDTYAEPFVGMGGVFLRRPVAPKSEVINDYSGEVVNLFRILQRHYPQFLDCLKFQITSRREFERLQKVDPSTLTDLERAARFLYLQRTAFGGKVTGQNFGVSKERDGRFNLTTLAPLLEDVHERLAGVTIENLSFEEFIARYDRPEVLFYCDPPYFGCENDYGKGMFDRADFAALADKLRAIEGKAIVSINDTPEIREVFAGLTIKPVKVSYTIAQADPKEFGELIIANFEHPLLKQEAAL</sequence>
<gene>
    <name evidence="7" type="ORF">M0H32_23610</name>
</gene>
<evidence type="ECO:0000256" key="2">
    <source>
        <dbReference type="ARBA" id="ARBA00011900"/>
    </source>
</evidence>
<comment type="similarity">
    <text evidence="1">Belongs to the N(4)/N(6)-methyltransferase family.</text>
</comment>
<dbReference type="InterPro" id="IPR012263">
    <property type="entry name" value="M_m6A_EcoRV"/>
</dbReference>
<dbReference type="GO" id="GO:0008168">
    <property type="term" value="F:methyltransferase activity"/>
    <property type="evidence" value="ECO:0007669"/>
    <property type="project" value="UniProtKB-KW"/>
</dbReference>
<organism evidence="7 8">
    <name type="scientific">Roseibium sediminicola</name>
    <dbReference type="NCBI Taxonomy" id="2933272"/>
    <lineage>
        <taxon>Bacteria</taxon>
        <taxon>Pseudomonadati</taxon>
        <taxon>Pseudomonadota</taxon>
        <taxon>Alphaproteobacteria</taxon>
        <taxon>Hyphomicrobiales</taxon>
        <taxon>Stappiaceae</taxon>
        <taxon>Roseibium</taxon>
    </lineage>
</organism>
<keyword evidence="5" id="KW-0949">S-adenosyl-L-methionine</keyword>
<evidence type="ECO:0000313" key="8">
    <source>
        <dbReference type="Proteomes" id="UP001431221"/>
    </source>
</evidence>
<evidence type="ECO:0000256" key="1">
    <source>
        <dbReference type="ARBA" id="ARBA00006594"/>
    </source>
</evidence>
<dbReference type="InterPro" id="IPR029063">
    <property type="entry name" value="SAM-dependent_MTases_sf"/>
</dbReference>
<keyword evidence="3 7" id="KW-0489">Methyltransferase</keyword>
<dbReference type="Pfam" id="PF02086">
    <property type="entry name" value="MethyltransfD12"/>
    <property type="match status" value="1"/>
</dbReference>
<dbReference type="GO" id="GO:0032259">
    <property type="term" value="P:methylation"/>
    <property type="evidence" value="ECO:0007669"/>
    <property type="project" value="UniProtKB-KW"/>
</dbReference>
<dbReference type="Proteomes" id="UP001431221">
    <property type="component" value="Unassembled WGS sequence"/>
</dbReference>
<accession>A0ABT0H261</accession>
<name>A0ABT0H261_9HYPH</name>
<dbReference type="RefSeq" id="WP_248158323.1">
    <property type="nucleotide sequence ID" value="NZ_JALNMJ010000022.1"/>
</dbReference>
<dbReference type="PIRSF" id="PIRSF000398">
    <property type="entry name" value="M_m6A_EcoRV"/>
    <property type="match status" value="1"/>
</dbReference>
<dbReference type="Gene3D" id="1.10.1020.10">
    <property type="entry name" value="Adenine-specific Methyltransferase, Domain 2"/>
    <property type="match status" value="1"/>
</dbReference>
<dbReference type="InterPro" id="IPR012327">
    <property type="entry name" value="MeTrfase_D12"/>
</dbReference>
<reference evidence="7" key="1">
    <citation type="submission" date="2022-04" db="EMBL/GenBank/DDBJ databases">
        <title>Roseibium sp. CAU 1639 isolated from mud.</title>
        <authorList>
            <person name="Kim W."/>
        </authorList>
    </citation>
    <scope>NUCLEOTIDE SEQUENCE</scope>
    <source>
        <strain evidence="7">CAU 1639</strain>
    </source>
</reference>
<evidence type="ECO:0000256" key="3">
    <source>
        <dbReference type="ARBA" id="ARBA00022603"/>
    </source>
</evidence>
<comment type="catalytic activity">
    <reaction evidence="6">
        <text>a 2'-deoxyadenosine in DNA + S-adenosyl-L-methionine = an N(6)-methyl-2'-deoxyadenosine in DNA + S-adenosyl-L-homocysteine + H(+)</text>
        <dbReference type="Rhea" id="RHEA:15197"/>
        <dbReference type="Rhea" id="RHEA-COMP:12418"/>
        <dbReference type="Rhea" id="RHEA-COMP:12419"/>
        <dbReference type="ChEBI" id="CHEBI:15378"/>
        <dbReference type="ChEBI" id="CHEBI:57856"/>
        <dbReference type="ChEBI" id="CHEBI:59789"/>
        <dbReference type="ChEBI" id="CHEBI:90615"/>
        <dbReference type="ChEBI" id="CHEBI:90616"/>
        <dbReference type="EC" id="2.1.1.72"/>
    </reaction>
</comment>
<dbReference type="PANTHER" id="PTHR30481:SF4">
    <property type="entry name" value="SITE-SPECIFIC DNA-METHYLTRANSFERASE (ADENINE-SPECIFIC)"/>
    <property type="match status" value="1"/>
</dbReference>
<evidence type="ECO:0000256" key="6">
    <source>
        <dbReference type="ARBA" id="ARBA00047942"/>
    </source>
</evidence>
<dbReference type="EC" id="2.1.1.72" evidence="2"/>
<dbReference type="EMBL" id="JALNMJ010000022">
    <property type="protein sequence ID" value="MCK7615163.1"/>
    <property type="molecule type" value="Genomic_DNA"/>
</dbReference>
<evidence type="ECO:0000256" key="5">
    <source>
        <dbReference type="ARBA" id="ARBA00022691"/>
    </source>
</evidence>
<dbReference type="InterPro" id="IPR023095">
    <property type="entry name" value="Ade_MeTrfase_dom_2"/>
</dbReference>
<dbReference type="PRINTS" id="PR00505">
    <property type="entry name" value="D12N6MTFRASE"/>
</dbReference>
<keyword evidence="8" id="KW-1185">Reference proteome</keyword>
<evidence type="ECO:0000313" key="7">
    <source>
        <dbReference type="EMBL" id="MCK7615163.1"/>
    </source>
</evidence>